<reference evidence="3 4" key="1">
    <citation type="submission" date="2024-07" db="EMBL/GenBank/DDBJ databases">
        <title>Section-level genome sequencing and comparative genomics of Aspergillus sections Usti and Cavernicolus.</title>
        <authorList>
            <consortium name="Lawrence Berkeley National Laboratory"/>
            <person name="Nybo J.L."/>
            <person name="Vesth T.C."/>
            <person name="Theobald S."/>
            <person name="Frisvad J.C."/>
            <person name="Larsen T.O."/>
            <person name="Kjaerboelling I."/>
            <person name="Rothschild-Mancinelli K."/>
            <person name="Lyhne E.K."/>
            <person name="Kogle M.E."/>
            <person name="Barry K."/>
            <person name="Clum A."/>
            <person name="Na H."/>
            <person name="Ledsgaard L."/>
            <person name="Lin J."/>
            <person name="Lipzen A."/>
            <person name="Kuo A."/>
            <person name="Riley R."/>
            <person name="Mondo S."/>
            <person name="LaButti K."/>
            <person name="Haridas S."/>
            <person name="Pangalinan J."/>
            <person name="Salamov A.A."/>
            <person name="Simmons B.A."/>
            <person name="Magnuson J.K."/>
            <person name="Chen J."/>
            <person name="Drula E."/>
            <person name="Henrissat B."/>
            <person name="Wiebenga A."/>
            <person name="Lubbers R.J."/>
            <person name="Gomes A.C."/>
            <person name="Macurrencykelacurrency M.R."/>
            <person name="Stajich J."/>
            <person name="Grigoriev I.V."/>
            <person name="Mortensen U.H."/>
            <person name="De vries R.P."/>
            <person name="Baker S.E."/>
            <person name="Andersen M.R."/>
        </authorList>
    </citation>
    <scope>NUCLEOTIDE SEQUENCE [LARGE SCALE GENOMIC DNA]</scope>
    <source>
        <strain evidence="3 4">CBS 756.74</strain>
    </source>
</reference>
<feature type="compositionally biased region" description="Low complexity" evidence="1">
    <location>
        <begin position="120"/>
        <end position="161"/>
    </location>
</feature>
<feature type="compositionally biased region" description="Basic and acidic residues" evidence="1">
    <location>
        <begin position="55"/>
        <end position="64"/>
    </location>
</feature>
<dbReference type="Proteomes" id="UP001610444">
    <property type="component" value="Unassembled WGS sequence"/>
</dbReference>
<comment type="caution">
    <text evidence="3">The sequence shown here is derived from an EMBL/GenBank/DDBJ whole genome shotgun (WGS) entry which is preliminary data.</text>
</comment>
<feature type="compositionally biased region" description="Low complexity" evidence="1">
    <location>
        <begin position="332"/>
        <end position="349"/>
    </location>
</feature>
<dbReference type="Gene3D" id="3.30.420.10">
    <property type="entry name" value="Ribonuclease H-like superfamily/Ribonuclease H"/>
    <property type="match status" value="1"/>
</dbReference>
<dbReference type="CDD" id="cd09276">
    <property type="entry name" value="Rnase_HI_RT_non_LTR"/>
    <property type="match status" value="1"/>
</dbReference>
<keyword evidence="4" id="KW-1185">Reference proteome</keyword>
<dbReference type="Pfam" id="PF00075">
    <property type="entry name" value="RNase_H"/>
    <property type="match status" value="1"/>
</dbReference>
<proteinExistence type="predicted"/>
<dbReference type="RefSeq" id="XP_070900277.1">
    <property type="nucleotide sequence ID" value="XM_071045324.1"/>
</dbReference>
<name>A0ABR4KJ31_9EURO</name>
<dbReference type="InterPro" id="IPR012337">
    <property type="entry name" value="RNaseH-like_sf"/>
</dbReference>
<feature type="region of interest" description="Disordered" evidence="1">
    <location>
        <begin position="1"/>
        <end position="88"/>
    </location>
</feature>
<feature type="compositionally biased region" description="Basic residues" evidence="1">
    <location>
        <begin position="42"/>
        <end position="53"/>
    </location>
</feature>
<feature type="compositionally biased region" description="Basic and acidic residues" evidence="1">
    <location>
        <begin position="321"/>
        <end position="331"/>
    </location>
</feature>
<evidence type="ECO:0000256" key="1">
    <source>
        <dbReference type="SAM" id="MobiDB-lite"/>
    </source>
</evidence>
<dbReference type="SUPFAM" id="SSF53098">
    <property type="entry name" value="Ribonuclease H-like"/>
    <property type="match status" value="1"/>
</dbReference>
<dbReference type="GeneID" id="98160488"/>
<protein>
    <recommendedName>
        <fullName evidence="2">RNase H type-1 domain-containing protein</fullName>
    </recommendedName>
</protein>
<dbReference type="InterPro" id="IPR036397">
    <property type="entry name" value="RNaseH_sf"/>
</dbReference>
<dbReference type="EMBL" id="JBFXLR010000016">
    <property type="protein sequence ID" value="KAL2852274.1"/>
    <property type="molecule type" value="Genomic_DNA"/>
</dbReference>
<evidence type="ECO:0000313" key="3">
    <source>
        <dbReference type="EMBL" id="KAL2852274.1"/>
    </source>
</evidence>
<evidence type="ECO:0000259" key="2">
    <source>
        <dbReference type="Pfam" id="PF00075"/>
    </source>
</evidence>
<organism evidence="3 4">
    <name type="scientific">Aspergillus pseudodeflectus</name>
    <dbReference type="NCBI Taxonomy" id="176178"/>
    <lineage>
        <taxon>Eukaryota</taxon>
        <taxon>Fungi</taxon>
        <taxon>Dikarya</taxon>
        <taxon>Ascomycota</taxon>
        <taxon>Pezizomycotina</taxon>
        <taxon>Eurotiomycetes</taxon>
        <taxon>Eurotiomycetidae</taxon>
        <taxon>Eurotiales</taxon>
        <taxon>Aspergillaceae</taxon>
        <taxon>Aspergillus</taxon>
        <taxon>Aspergillus subgen. Nidulantes</taxon>
    </lineage>
</organism>
<sequence length="349" mass="37514">MAPVKELPPNLSESSPPPGPDSDTVPAIEHPASKIDNNKTSPGKKRGRKKGKGKYQNDKAKDKSSIAAEGGKVKAQPKQTYILEGSDKFPDIIIEKQEAAAEYTKKVRFSCTHWVMYTDASSPGSSPAASPEPSSPVRGRSASVSSSETASSSSRGSSPSEPEFPPSLIQYSGAAVVYEDKSAPTGWYERGFGLQGVVRSGEAEMYGVDQALQLALDALSPEDPRKKLSILTDSQEALRMIKKQLTSKTAKFSEVTEAAASKAVKLRERGVQLELRWVPGHTRLPGNMVADRCAADTRVAFENNKASSIGKITPWSRPKSTVRERLRRESGDSSSTLSSTGDSSSQEPD</sequence>
<gene>
    <name evidence="3" type="ORF">BJX68DRAFT_265794</name>
</gene>
<feature type="region of interest" description="Disordered" evidence="1">
    <location>
        <begin position="307"/>
        <end position="349"/>
    </location>
</feature>
<evidence type="ECO:0000313" key="4">
    <source>
        <dbReference type="Proteomes" id="UP001610444"/>
    </source>
</evidence>
<feature type="region of interest" description="Disordered" evidence="1">
    <location>
        <begin position="120"/>
        <end position="166"/>
    </location>
</feature>
<accession>A0ABR4KJ31</accession>
<dbReference type="InterPro" id="IPR002156">
    <property type="entry name" value="RNaseH_domain"/>
</dbReference>
<feature type="domain" description="RNase H type-1" evidence="2">
    <location>
        <begin position="199"/>
        <end position="296"/>
    </location>
</feature>